<sequence length="68" mass="7495">MEVDIPQPCHSSHHRELPCRNRGHDSCSTSVNAIHGFSRTSNTTPASVIVINSSWVTKSTNAHFIQIP</sequence>
<dbReference type="EMBL" id="LN856992">
    <property type="protein sequence ID" value="CRZ25023.1"/>
    <property type="molecule type" value="Genomic_DNA"/>
</dbReference>
<organism evidence="2">
    <name type="scientific">Brugia malayi</name>
    <name type="common">Filarial nematode worm</name>
    <dbReference type="NCBI Taxonomy" id="6279"/>
    <lineage>
        <taxon>Eukaryota</taxon>
        <taxon>Metazoa</taxon>
        <taxon>Ecdysozoa</taxon>
        <taxon>Nematoda</taxon>
        <taxon>Chromadorea</taxon>
        <taxon>Rhabditida</taxon>
        <taxon>Spirurina</taxon>
        <taxon>Spiruromorpha</taxon>
        <taxon>Filarioidea</taxon>
        <taxon>Onchocercidae</taxon>
        <taxon>Brugia</taxon>
    </lineage>
</organism>
<dbReference type="AlphaFoldDB" id="A0A1I9GDB1"/>
<reference evidence="2" key="2">
    <citation type="submission" date="2012-12" db="EMBL/GenBank/DDBJ databases">
        <authorList>
            <consortium name="WormBase Consortium"/>
            <person name="Ghedin E."/>
            <person name="Paulini M."/>
        </authorList>
    </citation>
    <scope>NUCLEOTIDE SEQUENCE</scope>
    <source>
        <strain evidence="2">FR3</strain>
    </source>
</reference>
<name>A0A1I9GDB1_BRUMA</name>
<accession>A0A1I9GDB1</accession>
<proteinExistence type="predicted"/>
<feature type="region of interest" description="Disordered" evidence="1">
    <location>
        <begin position="1"/>
        <end position="22"/>
    </location>
</feature>
<evidence type="ECO:0000256" key="1">
    <source>
        <dbReference type="SAM" id="MobiDB-lite"/>
    </source>
</evidence>
<gene>
    <name evidence="2" type="primary">Bm16899</name>
    <name evidence="2" type="ORF">BM_Bm16899</name>
</gene>
<protein>
    <submittedName>
        <fullName evidence="2">Bm16899</fullName>
    </submittedName>
</protein>
<evidence type="ECO:0000313" key="2">
    <source>
        <dbReference type="EMBL" id="CRZ25023.1"/>
    </source>
</evidence>
<reference evidence="2" key="1">
    <citation type="journal article" date="2007" name="Science">
        <title>Draft genome of the filarial nematode parasite Brugia malayi.</title>
        <authorList>
            <person name="Ghedin E."/>
            <person name="Wang S."/>
            <person name="Spiro D."/>
            <person name="Caler E."/>
            <person name="Zhao Q."/>
            <person name="Crabtree J."/>
            <person name="Allen J.E."/>
            <person name="Delcher A.L."/>
            <person name="Guiliano D.B."/>
            <person name="Miranda-Saavedra D."/>
            <person name="Angiuoli S.V."/>
            <person name="Creasy T."/>
            <person name="Amedeo P."/>
            <person name="Haas B."/>
            <person name="El-Sayed N.M."/>
            <person name="Wortman J.R."/>
            <person name="Feldblyum T."/>
            <person name="Tallon L."/>
            <person name="Schatz M."/>
            <person name="Shumway M."/>
            <person name="Koo H."/>
            <person name="Salzberg S.L."/>
            <person name="Schobel S."/>
            <person name="Pertea M."/>
            <person name="Pop M."/>
            <person name="White O."/>
            <person name="Barton G.J."/>
            <person name="Carlow C.K."/>
            <person name="Crawford M.J."/>
            <person name="Daub J."/>
            <person name="Dimmic M.W."/>
            <person name="Estes C.F."/>
            <person name="Foster J.M."/>
            <person name="Ganatra M."/>
            <person name="Gregory W.F."/>
            <person name="Johnson N.M."/>
            <person name="Jin J."/>
            <person name="Komuniecki R."/>
            <person name="Korf I."/>
            <person name="Kumar S."/>
            <person name="Laney S."/>
            <person name="Li B.W."/>
            <person name="Li W."/>
            <person name="Lindblom T.H."/>
            <person name="Lustigman S."/>
            <person name="Ma D."/>
            <person name="Maina C.V."/>
            <person name="Martin D.M."/>
            <person name="McCarter J.P."/>
            <person name="McReynolds L."/>
            <person name="Mitreva M."/>
            <person name="Nutman T.B."/>
            <person name="Parkinson J."/>
            <person name="Peregrin-Alvarez J.M."/>
            <person name="Poole C."/>
            <person name="Ren Q."/>
            <person name="Saunders L."/>
            <person name="Sluder A.E."/>
            <person name="Smith K."/>
            <person name="Stanke M."/>
            <person name="Unnasch T.R."/>
            <person name="Ware J."/>
            <person name="Wei A.D."/>
            <person name="Weil G."/>
            <person name="Williams D.J."/>
            <person name="Zhang Y."/>
            <person name="Williams S.A."/>
            <person name="Fraser-Liggett C."/>
            <person name="Slatko B."/>
            <person name="Blaxter M.L."/>
            <person name="Scott A.L."/>
        </authorList>
    </citation>
    <scope>NUCLEOTIDE SEQUENCE</scope>
    <source>
        <strain evidence="2">FR3</strain>
    </source>
</reference>